<dbReference type="Gene3D" id="2.130.10.10">
    <property type="entry name" value="YVTN repeat-like/Quinoprotein amine dehydrogenase"/>
    <property type="match status" value="2"/>
</dbReference>
<keyword evidence="5" id="KW-0472">Membrane</keyword>
<feature type="region of interest" description="Disordered" evidence="4">
    <location>
        <begin position="420"/>
        <end position="445"/>
    </location>
</feature>
<dbReference type="SMART" id="SM00500">
    <property type="entry name" value="SFM"/>
    <property type="match status" value="1"/>
</dbReference>
<feature type="compositionally biased region" description="Low complexity" evidence="4">
    <location>
        <begin position="425"/>
        <end position="443"/>
    </location>
</feature>
<dbReference type="Pfam" id="PF08799">
    <property type="entry name" value="PRP4"/>
    <property type="match status" value="1"/>
</dbReference>
<keyword evidence="2" id="KW-0677">Repeat</keyword>
<feature type="repeat" description="WD" evidence="3">
    <location>
        <begin position="555"/>
        <end position="582"/>
    </location>
</feature>
<dbReference type="OrthoDB" id="540662at2759"/>
<evidence type="ECO:0000256" key="3">
    <source>
        <dbReference type="PROSITE-ProRule" id="PRU00221"/>
    </source>
</evidence>
<keyword evidence="8" id="KW-1185">Reference proteome</keyword>
<dbReference type="Proteomes" id="UP000316759">
    <property type="component" value="Unassembled WGS sequence"/>
</dbReference>
<dbReference type="Pfam" id="PF14940">
    <property type="entry name" value="TMEM219"/>
    <property type="match status" value="1"/>
</dbReference>
<dbReference type="InterPro" id="IPR036285">
    <property type="entry name" value="PRP4-like_sf"/>
</dbReference>
<feature type="repeat" description="WD" evidence="3">
    <location>
        <begin position="590"/>
        <end position="631"/>
    </location>
</feature>
<evidence type="ECO:0000256" key="2">
    <source>
        <dbReference type="ARBA" id="ARBA00022737"/>
    </source>
</evidence>
<keyword evidence="1 3" id="KW-0853">WD repeat</keyword>
<dbReference type="STRING" id="46835.A0A504YZZ5"/>
<dbReference type="InterPro" id="IPR015943">
    <property type="entry name" value="WD40/YVTN_repeat-like_dom_sf"/>
</dbReference>
<protein>
    <submittedName>
        <fullName evidence="7">U4/U6 small nuclear ribonucleoprotein Prp4</fullName>
    </submittedName>
</protein>
<feature type="transmembrane region" description="Helical" evidence="5">
    <location>
        <begin position="261"/>
        <end position="280"/>
    </location>
</feature>
<dbReference type="FunFam" id="2.130.10.10:FF:001211">
    <property type="entry name" value="CBN-PRP-4 protein"/>
    <property type="match status" value="1"/>
</dbReference>
<evidence type="ECO:0000256" key="5">
    <source>
        <dbReference type="SAM" id="Phobius"/>
    </source>
</evidence>
<evidence type="ECO:0000256" key="1">
    <source>
        <dbReference type="ARBA" id="ARBA00022574"/>
    </source>
</evidence>
<name>A0A504YZZ5_FASGI</name>
<proteinExistence type="predicted"/>
<feature type="transmembrane region" description="Helical" evidence="5">
    <location>
        <begin position="300"/>
        <end position="318"/>
    </location>
</feature>
<feature type="repeat" description="WD" evidence="3">
    <location>
        <begin position="632"/>
        <end position="673"/>
    </location>
</feature>
<evidence type="ECO:0000259" key="6">
    <source>
        <dbReference type="SMART" id="SM00500"/>
    </source>
</evidence>
<dbReference type="AlphaFoldDB" id="A0A504YZZ5"/>
<dbReference type="InterPro" id="IPR019775">
    <property type="entry name" value="WD40_repeat_CS"/>
</dbReference>
<dbReference type="SUPFAM" id="SSF50978">
    <property type="entry name" value="WD40 repeat-like"/>
    <property type="match status" value="1"/>
</dbReference>
<dbReference type="PROSITE" id="PS00678">
    <property type="entry name" value="WD_REPEATS_1"/>
    <property type="match status" value="3"/>
</dbReference>
<sequence>MQVCSISRLKLFLVARPPLALSALVLLFCSLGLLILDGRIHLIDLKDPDVEKHWNKLLYELSNLEFCFANSSFAKTLSDSYAAADVFPQNLAASFHSDGNEDAVISQSVEQHVMLYPTNVFKPGISYMLTANMRGRHIAIKGPLALQPFNVSFAVYSHQSVFSDENETFKPIRLRSCVTLTGSERILPLTTLRGACREVSRPPLSAPLQHGHLEWTKRTQLLQADRCDGRVRLHTDFNISPRLLPHLNLNAVAVISVRLRIIVLTLLATLVALLCFGAYFSDSVPARQSRLRTLSSLKSIVDFYVFSLLSLSLSHFAVNSRPVSFPNCDSITNVIGPFQMTTLATLERLHEAKAAGHINIGDVTGIPELVVEARQIQVSTEDSEVKAYLRQLGEPICLFGEDGADRRERLRLILAVSGGPAQRPALSGSSTAVSGTGSDTSASEPIRDGTTLLCSQVGDVRPLTMCRFSPDGAQLATSSWSGLCRIWSLPDCNMVANLRGHTVPACAIVWHPQARLQSEQQLALASSAQDGSVKLWSLDSEEPLADIEGHAPHRVSRMAFHPSGRFLATACFDNSWRLWDLEVCEEVLHQEGHSKPVYDVAFHPDGSLALTTSLDSFARVWDLRTGRCVMFLEGHLEGLLGADIADNGYHAATSSSDNTVRIWDLRQQQAIYVLPAHNNVVASVRFERKHRKRFIPSNCDDHDRYTFIPERTSEIIASKEV</sequence>
<comment type="caution">
    <text evidence="7">The sequence shown here is derived from an EMBL/GenBank/DDBJ whole genome shotgun (WGS) entry which is preliminary data.</text>
</comment>
<keyword evidence="7" id="KW-0687">Ribonucleoprotein</keyword>
<dbReference type="GO" id="GO:0000398">
    <property type="term" value="P:mRNA splicing, via spliceosome"/>
    <property type="evidence" value="ECO:0007669"/>
    <property type="project" value="TreeGrafter"/>
</dbReference>
<dbReference type="GO" id="GO:0017070">
    <property type="term" value="F:U6 snRNA binding"/>
    <property type="evidence" value="ECO:0007669"/>
    <property type="project" value="TreeGrafter"/>
</dbReference>
<dbReference type="InterPro" id="IPR036322">
    <property type="entry name" value="WD40_repeat_dom_sf"/>
</dbReference>
<feature type="repeat" description="WD" evidence="3">
    <location>
        <begin position="498"/>
        <end position="546"/>
    </location>
</feature>
<organism evidence="7 8">
    <name type="scientific">Fasciola gigantica</name>
    <name type="common">Giant liver fluke</name>
    <dbReference type="NCBI Taxonomy" id="46835"/>
    <lineage>
        <taxon>Eukaryota</taxon>
        <taxon>Metazoa</taxon>
        <taxon>Spiralia</taxon>
        <taxon>Lophotrochozoa</taxon>
        <taxon>Platyhelminthes</taxon>
        <taxon>Trematoda</taxon>
        <taxon>Digenea</taxon>
        <taxon>Plagiorchiida</taxon>
        <taxon>Echinostomata</taxon>
        <taxon>Echinostomatoidea</taxon>
        <taxon>Fasciolidae</taxon>
        <taxon>Fasciola</taxon>
    </lineage>
</organism>
<dbReference type="PROSITE" id="PS50082">
    <property type="entry name" value="WD_REPEATS_2"/>
    <property type="match status" value="4"/>
</dbReference>
<dbReference type="CDD" id="cd00200">
    <property type="entry name" value="WD40"/>
    <property type="match status" value="1"/>
</dbReference>
<dbReference type="EMBL" id="SUNJ01002788">
    <property type="protein sequence ID" value="TPP65711.1"/>
    <property type="molecule type" value="Genomic_DNA"/>
</dbReference>
<dbReference type="InterPro" id="IPR039587">
    <property type="entry name" value="TMEM248/TMEM219_dom"/>
</dbReference>
<dbReference type="InterPro" id="IPR001680">
    <property type="entry name" value="WD40_rpt"/>
</dbReference>
<keyword evidence="5" id="KW-1133">Transmembrane helix</keyword>
<evidence type="ECO:0000313" key="7">
    <source>
        <dbReference type="EMBL" id="TPP65711.1"/>
    </source>
</evidence>
<reference evidence="7 8" key="1">
    <citation type="submission" date="2019-04" db="EMBL/GenBank/DDBJ databases">
        <title>Annotation for the trematode Fasciola gigantica.</title>
        <authorList>
            <person name="Choi Y.-J."/>
        </authorList>
    </citation>
    <scope>NUCLEOTIDE SEQUENCE [LARGE SCALE GENOMIC DNA]</scope>
    <source>
        <strain evidence="7">Uganda_cow_1</strain>
    </source>
</reference>
<evidence type="ECO:0000256" key="4">
    <source>
        <dbReference type="SAM" id="MobiDB-lite"/>
    </source>
</evidence>
<dbReference type="PRINTS" id="PR00320">
    <property type="entry name" value="GPROTEINBRPT"/>
</dbReference>
<dbReference type="SMART" id="SM00320">
    <property type="entry name" value="WD40"/>
    <property type="match status" value="5"/>
</dbReference>
<keyword evidence="5" id="KW-0812">Transmembrane</keyword>
<evidence type="ECO:0000313" key="8">
    <source>
        <dbReference type="Proteomes" id="UP000316759"/>
    </source>
</evidence>
<dbReference type="GO" id="GO:0046540">
    <property type="term" value="C:U4/U6 x U5 tri-snRNP complex"/>
    <property type="evidence" value="ECO:0007669"/>
    <property type="project" value="TreeGrafter"/>
</dbReference>
<dbReference type="SUPFAM" id="SSF158230">
    <property type="entry name" value="PRP4-like"/>
    <property type="match status" value="1"/>
</dbReference>
<dbReference type="PROSITE" id="PS50294">
    <property type="entry name" value="WD_REPEATS_REGION"/>
    <property type="match status" value="2"/>
</dbReference>
<dbReference type="PANTHER" id="PTHR19846:SF0">
    <property type="entry name" value="PRE-MRNA PROCESSING FACTOR 4"/>
    <property type="match status" value="1"/>
</dbReference>
<dbReference type="InterPro" id="IPR020472">
    <property type="entry name" value="WD40_PAC1"/>
</dbReference>
<feature type="domain" description="Pre-mRNA processing factor 4 (PRP4)-like" evidence="6">
    <location>
        <begin position="380"/>
        <end position="431"/>
    </location>
</feature>
<feature type="transmembrane region" description="Helical" evidence="5">
    <location>
        <begin position="19"/>
        <end position="36"/>
    </location>
</feature>
<dbReference type="InterPro" id="IPR014906">
    <property type="entry name" value="PRP4-like"/>
</dbReference>
<dbReference type="Gene3D" id="4.10.280.110">
    <property type="entry name" value="Pre-mRNA processing factor 4 domain"/>
    <property type="match status" value="1"/>
</dbReference>
<gene>
    <name evidence="7" type="ORF">FGIG_08876</name>
</gene>
<dbReference type="GO" id="GO:0030621">
    <property type="term" value="F:U4 snRNA binding"/>
    <property type="evidence" value="ECO:0007669"/>
    <property type="project" value="TreeGrafter"/>
</dbReference>
<accession>A0A504YZZ5</accession>
<dbReference type="Pfam" id="PF00400">
    <property type="entry name" value="WD40"/>
    <property type="match status" value="5"/>
</dbReference>
<dbReference type="PANTHER" id="PTHR19846">
    <property type="entry name" value="WD40 REPEAT PROTEIN"/>
    <property type="match status" value="1"/>
</dbReference>